<accession>A0ABR8V1N8</accession>
<feature type="transmembrane region" description="Helical" evidence="1">
    <location>
        <begin position="72"/>
        <end position="90"/>
    </location>
</feature>
<sequence>MGPAVGQSLPIAVGVLISPMPIVAVVLMLVSRKAKANGFSFLLGWIVGIAALGSIVLLVAGAATPDASGPPAWASVVKIVLGVLLLLLAVSQWRGRPREGASPQPPRWMSAIDAFTPVKAFGLAVLLGAVNPKNLLLVVSGAAAIAAATPETSEQLGALAVFVVVASLGVAAPVAIYLAMGSRAATLLDGLKAWMIQNNAVIMAVLLLVLGAKMIGDGITAL</sequence>
<reference evidence="2 3" key="1">
    <citation type="submission" date="2020-08" db="EMBL/GenBank/DDBJ databases">
        <title>A Genomic Blueprint of the Chicken Gut Microbiome.</title>
        <authorList>
            <person name="Gilroy R."/>
            <person name="Ravi A."/>
            <person name="Getino M."/>
            <person name="Pursley I."/>
            <person name="Horton D.L."/>
            <person name="Alikhan N.-F."/>
            <person name="Baker D."/>
            <person name="Gharbi K."/>
            <person name="Hall N."/>
            <person name="Watson M."/>
            <person name="Adriaenssens E.M."/>
            <person name="Foster-Nyarko E."/>
            <person name="Jarju S."/>
            <person name="Secka A."/>
            <person name="Antonio M."/>
            <person name="Oren A."/>
            <person name="Chaudhuri R."/>
            <person name="La Ragione R.M."/>
            <person name="Hildebrand F."/>
            <person name="Pallen M.J."/>
        </authorList>
    </citation>
    <scope>NUCLEOTIDE SEQUENCE [LARGE SCALE GENOMIC DNA]</scope>
    <source>
        <strain evidence="2 3">Sa2CUA8</strain>
    </source>
</reference>
<feature type="transmembrane region" description="Helical" evidence="1">
    <location>
        <begin position="200"/>
        <end position="216"/>
    </location>
</feature>
<name>A0ABR8V1N8_9CELL</name>
<proteinExistence type="predicted"/>
<keyword evidence="1" id="KW-0472">Membrane</keyword>
<feature type="transmembrane region" description="Helical" evidence="1">
    <location>
        <begin position="156"/>
        <end position="179"/>
    </location>
</feature>
<gene>
    <name evidence="2" type="ORF">H9640_09010</name>
</gene>
<dbReference type="Proteomes" id="UP000633601">
    <property type="component" value="Unassembled WGS sequence"/>
</dbReference>
<evidence type="ECO:0000313" key="3">
    <source>
        <dbReference type="Proteomes" id="UP000633601"/>
    </source>
</evidence>
<dbReference type="Pfam" id="PF11139">
    <property type="entry name" value="SfLAP"/>
    <property type="match status" value="1"/>
</dbReference>
<feature type="transmembrane region" description="Helical" evidence="1">
    <location>
        <begin position="12"/>
        <end position="30"/>
    </location>
</feature>
<organism evidence="2 3">
    <name type="scientific">Oerskovia gallyi</name>
    <dbReference type="NCBI Taxonomy" id="2762226"/>
    <lineage>
        <taxon>Bacteria</taxon>
        <taxon>Bacillati</taxon>
        <taxon>Actinomycetota</taxon>
        <taxon>Actinomycetes</taxon>
        <taxon>Micrococcales</taxon>
        <taxon>Cellulomonadaceae</taxon>
        <taxon>Oerskovia</taxon>
    </lineage>
</organism>
<keyword evidence="1" id="KW-0812">Transmembrane</keyword>
<dbReference type="InterPro" id="IPR021315">
    <property type="entry name" value="Gap/Sap"/>
</dbReference>
<dbReference type="EMBL" id="JACSQE010000006">
    <property type="protein sequence ID" value="MBD7998689.1"/>
    <property type="molecule type" value="Genomic_DNA"/>
</dbReference>
<keyword evidence="3" id="KW-1185">Reference proteome</keyword>
<evidence type="ECO:0000313" key="2">
    <source>
        <dbReference type="EMBL" id="MBD7998689.1"/>
    </source>
</evidence>
<comment type="caution">
    <text evidence="2">The sequence shown here is derived from an EMBL/GenBank/DDBJ whole genome shotgun (WGS) entry which is preliminary data.</text>
</comment>
<feature type="transmembrane region" description="Helical" evidence="1">
    <location>
        <begin position="42"/>
        <end position="60"/>
    </location>
</feature>
<dbReference type="RefSeq" id="WP_191790392.1">
    <property type="nucleotide sequence ID" value="NZ_JACSQE010000006.1"/>
</dbReference>
<keyword evidence="1" id="KW-1133">Transmembrane helix</keyword>
<protein>
    <submittedName>
        <fullName evidence="2">GAP family protein</fullName>
    </submittedName>
</protein>
<evidence type="ECO:0000256" key="1">
    <source>
        <dbReference type="SAM" id="Phobius"/>
    </source>
</evidence>